<dbReference type="Pfam" id="PF01476">
    <property type="entry name" value="LysM"/>
    <property type="match status" value="3"/>
</dbReference>
<dbReference type="CDD" id="cd00118">
    <property type="entry name" value="LysM"/>
    <property type="match status" value="3"/>
</dbReference>
<keyword evidence="8" id="KW-1185">Reference proteome</keyword>
<keyword evidence="1" id="KW-0929">Antimicrobial</keyword>
<dbReference type="EMBL" id="AODF01000033">
    <property type="protein sequence ID" value="EUJ27207.1"/>
    <property type="molecule type" value="Genomic_DNA"/>
</dbReference>
<feature type="compositionally biased region" description="Gly residues" evidence="5">
    <location>
        <begin position="239"/>
        <end position="249"/>
    </location>
</feature>
<dbReference type="Pfam" id="PF01832">
    <property type="entry name" value="Glucosaminidase"/>
    <property type="match status" value="1"/>
</dbReference>
<feature type="region of interest" description="Disordered" evidence="5">
    <location>
        <begin position="228"/>
        <end position="253"/>
    </location>
</feature>
<dbReference type="PROSITE" id="PS51782">
    <property type="entry name" value="LYSM"/>
    <property type="match status" value="3"/>
</dbReference>
<dbReference type="Gene3D" id="4.10.80.30">
    <property type="entry name" value="DNA polymerase, domain 6"/>
    <property type="match status" value="1"/>
</dbReference>
<organism evidence="7 8">
    <name type="scientific">Listeria floridensis FSL S10-1187</name>
    <dbReference type="NCBI Taxonomy" id="1265817"/>
    <lineage>
        <taxon>Bacteria</taxon>
        <taxon>Bacillati</taxon>
        <taxon>Bacillota</taxon>
        <taxon>Bacilli</taxon>
        <taxon>Bacillales</taxon>
        <taxon>Listeriaceae</taxon>
        <taxon>Listeria</taxon>
    </lineage>
</organism>
<reference evidence="7 8" key="1">
    <citation type="journal article" date="2014" name="Int. J. Syst. Evol. Microbiol.">
        <title>Listeria floridensis sp. nov., Listeria aquatica sp. nov., Listeria cornellensis sp. nov., Listeria riparia sp. nov. and Listeria grandensis sp. nov., from agricultural and natural environments.</title>
        <authorList>
            <person name="den Bakker H.C."/>
            <person name="Warchocki S."/>
            <person name="Wright E.M."/>
            <person name="Allred A.F."/>
            <person name="Ahlstrom C."/>
            <person name="Manuel C.S."/>
            <person name="Stasiewicz M.J."/>
            <person name="Burrell A."/>
            <person name="Roof S."/>
            <person name="Strawn L."/>
            <person name="Fortes E.D."/>
            <person name="Nightingale K.K."/>
            <person name="Kephart D."/>
            <person name="Wiedmann M."/>
        </authorList>
    </citation>
    <scope>NUCLEOTIDE SEQUENCE [LARGE SCALE GENOMIC DNA]</scope>
    <source>
        <strain evidence="7 8">FSL S10-1187</strain>
    </source>
</reference>
<dbReference type="Gene3D" id="1.10.530.10">
    <property type="match status" value="1"/>
</dbReference>
<dbReference type="PANTHER" id="PTHR33308">
    <property type="entry name" value="PEPTIDOGLYCAN HYDROLASE FLGJ"/>
    <property type="match status" value="1"/>
</dbReference>
<dbReference type="InterPro" id="IPR018392">
    <property type="entry name" value="LysM"/>
</dbReference>
<keyword evidence="3" id="KW-0378">Hydrolase</keyword>
<evidence type="ECO:0000313" key="8">
    <source>
        <dbReference type="Proteomes" id="UP000019249"/>
    </source>
</evidence>
<dbReference type="SUPFAM" id="SSF54106">
    <property type="entry name" value="LysM domain"/>
    <property type="match status" value="3"/>
</dbReference>
<dbReference type="InterPro" id="IPR036779">
    <property type="entry name" value="LysM_dom_sf"/>
</dbReference>
<dbReference type="PANTHER" id="PTHR33308:SF9">
    <property type="entry name" value="PEPTIDOGLYCAN HYDROLASE FLGJ"/>
    <property type="match status" value="1"/>
</dbReference>
<feature type="domain" description="LysM" evidence="6">
    <location>
        <begin position="255"/>
        <end position="298"/>
    </location>
</feature>
<comment type="caution">
    <text evidence="7">The sequence shown here is derived from an EMBL/GenBank/DDBJ whole genome shotgun (WGS) entry which is preliminary data.</text>
</comment>
<keyword evidence="2" id="KW-0081">Bacteriolytic enzyme</keyword>
<proteinExistence type="predicted"/>
<feature type="domain" description="LysM" evidence="6">
    <location>
        <begin position="316"/>
        <end position="359"/>
    </location>
</feature>
<gene>
    <name evidence="7" type="ORF">MFLO_13625</name>
</gene>
<evidence type="ECO:0000256" key="1">
    <source>
        <dbReference type="ARBA" id="ARBA00022529"/>
    </source>
</evidence>
<evidence type="ECO:0000259" key="6">
    <source>
        <dbReference type="PROSITE" id="PS51782"/>
    </source>
</evidence>
<dbReference type="Gene3D" id="3.10.350.10">
    <property type="entry name" value="LysM domain"/>
    <property type="match status" value="3"/>
</dbReference>
<accession>A0ABP3AW50</accession>
<feature type="domain" description="LysM" evidence="6">
    <location>
        <begin position="182"/>
        <end position="225"/>
    </location>
</feature>
<name>A0ABP3AW50_9LIST</name>
<dbReference type="Proteomes" id="UP000019249">
    <property type="component" value="Unassembled WGS sequence"/>
</dbReference>
<dbReference type="SMART" id="SM00257">
    <property type="entry name" value="LysM"/>
    <property type="match status" value="3"/>
</dbReference>
<protein>
    <recommendedName>
        <fullName evidence="4">Peptidoglycan hydrolase</fullName>
    </recommendedName>
</protein>
<evidence type="ECO:0000256" key="3">
    <source>
        <dbReference type="ARBA" id="ARBA00022801"/>
    </source>
</evidence>
<evidence type="ECO:0000256" key="2">
    <source>
        <dbReference type="ARBA" id="ARBA00022638"/>
    </source>
</evidence>
<evidence type="ECO:0000256" key="5">
    <source>
        <dbReference type="SAM" id="MobiDB-lite"/>
    </source>
</evidence>
<dbReference type="SMART" id="SM00047">
    <property type="entry name" value="LYZ2"/>
    <property type="match status" value="1"/>
</dbReference>
<sequence>MSKKTTMRSNATVQGFINQISNSASQIAGANDLYASVMIAQAILESAYGTSMLGSAPNFNLFGIKGSYNGQSVLKQTYEDDGKGNLYLVNAYFRKYPTYHQSLEDYARVIKGGPSWNSNYYAGVWKSNTKSYLDATKALTGTYATDTSYSVKLNNLIKTYNLTQFDTPGSGSVPGSGSSANTYYTVVKGDTLWRIATRYGVSVATLKSMNNLSSDTIYVGQKLIVKKGPTLTPPPSGGSNSGSGSGNSGGSSAAQTYQVVAGDSLWRISNKFGVSIANLKTWNGLKSDLIHPGQTLKVSAGNTAPAPNPGDSSQASYYTVKKGDTLWGVSSRNGTSVASLKALNNLTSNTIYVGQKLRIK</sequence>
<dbReference type="InterPro" id="IPR002901">
    <property type="entry name" value="MGlyc_endo_b_GlcNAc-like_dom"/>
</dbReference>
<dbReference type="InterPro" id="IPR051056">
    <property type="entry name" value="Glycosyl_Hydrolase_73"/>
</dbReference>
<evidence type="ECO:0000313" key="7">
    <source>
        <dbReference type="EMBL" id="EUJ27207.1"/>
    </source>
</evidence>
<evidence type="ECO:0000256" key="4">
    <source>
        <dbReference type="ARBA" id="ARBA00032108"/>
    </source>
</evidence>